<dbReference type="InterPro" id="IPR003740">
    <property type="entry name" value="YitT"/>
</dbReference>
<feature type="transmembrane region" description="Helical" evidence="6">
    <location>
        <begin position="111"/>
        <end position="132"/>
    </location>
</feature>
<reference evidence="8 9" key="2">
    <citation type="submission" date="2008-10" db="EMBL/GenBank/DDBJ databases">
        <title>Draft genome sequence of Clostridium hiranonis (DSM 13275).</title>
        <authorList>
            <person name="Sudarsanam P."/>
            <person name="Ley R."/>
            <person name="Guruge J."/>
            <person name="Turnbaugh P.J."/>
            <person name="Mahowald M."/>
            <person name="Liep D."/>
            <person name="Gordon J."/>
        </authorList>
    </citation>
    <scope>NUCLEOTIDE SEQUENCE [LARGE SCALE GENOMIC DNA]</scope>
    <source>
        <strain evidence="8 9">DSM 13275</strain>
    </source>
</reference>
<keyword evidence="9" id="KW-1185">Reference proteome</keyword>
<evidence type="ECO:0000313" key="9">
    <source>
        <dbReference type="Proteomes" id="UP000003178"/>
    </source>
</evidence>
<protein>
    <recommendedName>
        <fullName evidence="7">DUF2179 domain-containing protein</fullName>
    </recommendedName>
</protein>
<name>B6FZU2_PEPHT</name>
<feature type="transmembrane region" description="Helical" evidence="6">
    <location>
        <begin position="12"/>
        <end position="33"/>
    </location>
</feature>
<feature type="transmembrane region" description="Helical" evidence="6">
    <location>
        <begin position="45"/>
        <end position="70"/>
    </location>
</feature>
<feature type="domain" description="DUF2179" evidence="7">
    <location>
        <begin position="227"/>
        <end position="281"/>
    </location>
</feature>
<feature type="transmembrane region" description="Helical" evidence="6">
    <location>
        <begin position="82"/>
        <end position="99"/>
    </location>
</feature>
<reference evidence="8 9" key="1">
    <citation type="submission" date="2008-09" db="EMBL/GenBank/DDBJ databases">
        <authorList>
            <person name="Fulton L."/>
            <person name="Clifton S."/>
            <person name="Fulton B."/>
            <person name="Xu J."/>
            <person name="Minx P."/>
            <person name="Pepin K.H."/>
            <person name="Johnson M."/>
            <person name="Thiruvilangam P."/>
            <person name="Bhonagiri V."/>
            <person name="Nash W.E."/>
            <person name="Mardis E.R."/>
            <person name="Wilson R.K."/>
        </authorList>
    </citation>
    <scope>NUCLEOTIDE SEQUENCE [LARGE SCALE GENOMIC DNA]</scope>
    <source>
        <strain evidence="8 9">DSM 13275</strain>
    </source>
</reference>
<feature type="transmembrane region" description="Helical" evidence="6">
    <location>
        <begin position="179"/>
        <end position="198"/>
    </location>
</feature>
<dbReference type="RefSeq" id="WP_006440317.1">
    <property type="nucleotide sequence ID" value="NZ_DS995356.1"/>
</dbReference>
<dbReference type="HOGENOM" id="CLU_063199_1_1_9"/>
<comment type="subcellular location">
    <subcellularLocation>
        <location evidence="1">Cell membrane</location>
        <topology evidence="1">Multi-pass membrane protein</topology>
    </subcellularLocation>
</comment>
<dbReference type="InterPro" id="IPR015867">
    <property type="entry name" value="N-reg_PII/ATP_PRibTrfase_C"/>
</dbReference>
<gene>
    <name evidence="8" type="ORF">CLOHIR_01396</name>
</gene>
<comment type="caution">
    <text evidence="8">The sequence shown here is derived from an EMBL/GenBank/DDBJ whole genome shotgun (WGS) entry which is preliminary data.</text>
</comment>
<dbReference type="InterPro" id="IPR019264">
    <property type="entry name" value="DUF2179"/>
</dbReference>
<evidence type="ECO:0000256" key="3">
    <source>
        <dbReference type="ARBA" id="ARBA00022692"/>
    </source>
</evidence>
<evidence type="ECO:0000256" key="5">
    <source>
        <dbReference type="ARBA" id="ARBA00023136"/>
    </source>
</evidence>
<proteinExistence type="predicted"/>
<dbReference type="PIRSF" id="PIRSF006483">
    <property type="entry name" value="Membrane_protein_YitT"/>
    <property type="match status" value="1"/>
</dbReference>
<evidence type="ECO:0000256" key="2">
    <source>
        <dbReference type="ARBA" id="ARBA00022475"/>
    </source>
</evidence>
<keyword evidence="2" id="KW-1003">Cell membrane</keyword>
<evidence type="ECO:0000313" key="8">
    <source>
        <dbReference type="EMBL" id="EEA84915.1"/>
    </source>
</evidence>
<dbReference type="CDD" id="cd16380">
    <property type="entry name" value="YitT_C"/>
    <property type="match status" value="1"/>
</dbReference>
<dbReference type="EMBL" id="ABWP01000059">
    <property type="protein sequence ID" value="EEA84915.1"/>
    <property type="molecule type" value="Genomic_DNA"/>
</dbReference>
<dbReference type="Gene3D" id="3.30.70.120">
    <property type="match status" value="1"/>
</dbReference>
<sequence>MEKEKESLRLGFSDVFILIIGCIMMAISLNLFFNPYGIASGGITGLAVVLNMLFGIPLWIVNLVLNVPLFIAAYKILSKRDCIKTVLGIILLTVALKVTESMSSIFITEDIYLIIILGSILMGIGQGLILRISGSTGGTDLMALLINKVFPTLSIPILLGIIDCAVIVMSGFATGQIEIALYSSVSLYIIIKVSDLMIEGFNYSKSFMIISDHSKEITDKIMEELDRGATFLKGEGAYTGADKNVILVVVEKKEVVALKRLVREVDPKAFIIITDIHEALGNGFKPVTAE</sequence>
<dbReference type="GO" id="GO:0005886">
    <property type="term" value="C:plasma membrane"/>
    <property type="evidence" value="ECO:0007669"/>
    <property type="project" value="UniProtKB-SubCell"/>
</dbReference>
<dbReference type="PANTHER" id="PTHR33545">
    <property type="entry name" value="UPF0750 MEMBRANE PROTEIN YITT-RELATED"/>
    <property type="match status" value="1"/>
</dbReference>
<dbReference type="eggNOG" id="COG1284">
    <property type="taxonomic scope" value="Bacteria"/>
</dbReference>
<evidence type="ECO:0000256" key="4">
    <source>
        <dbReference type="ARBA" id="ARBA00022989"/>
    </source>
</evidence>
<dbReference type="AlphaFoldDB" id="B6FZU2"/>
<evidence type="ECO:0000256" key="6">
    <source>
        <dbReference type="SAM" id="Phobius"/>
    </source>
</evidence>
<feature type="transmembrane region" description="Helical" evidence="6">
    <location>
        <begin position="153"/>
        <end position="173"/>
    </location>
</feature>
<dbReference type="Pfam" id="PF10035">
    <property type="entry name" value="DUF2179"/>
    <property type="match status" value="1"/>
</dbReference>
<keyword evidence="4 6" id="KW-1133">Transmembrane helix</keyword>
<evidence type="ECO:0000259" key="7">
    <source>
        <dbReference type="Pfam" id="PF10035"/>
    </source>
</evidence>
<accession>B6FZU2</accession>
<evidence type="ECO:0000256" key="1">
    <source>
        <dbReference type="ARBA" id="ARBA00004651"/>
    </source>
</evidence>
<dbReference type="Pfam" id="PF02588">
    <property type="entry name" value="YitT_membrane"/>
    <property type="match status" value="1"/>
</dbReference>
<keyword evidence="5 6" id="KW-0472">Membrane</keyword>
<dbReference type="InterPro" id="IPR051461">
    <property type="entry name" value="UPF0750_membrane"/>
</dbReference>
<dbReference type="Proteomes" id="UP000003178">
    <property type="component" value="Unassembled WGS sequence"/>
</dbReference>
<organism evidence="8 9">
    <name type="scientific">Peptacetobacter hiranonis (strain DSM 13275 / JCM 10541 / KCTC 15199 / TO-931)</name>
    <name type="common">Clostridium hiranonis</name>
    <dbReference type="NCBI Taxonomy" id="500633"/>
    <lineage>
        <taxon>Bacteria</taxon>
        <taxon>Bacillati</taxon>
        <taxon>Bacillota</taxon>
        <taxon>Clostridia</taxon>
        <taxon>Peptostreptococcales</taxon>
        <taxon>Peptostreptococcaceae</taxon>
        <taxon>Peptacetobacter</taxon>
    </lineage>
</organism>
<dbReference type="PANTHER" id="PTHR33545:SF9">
    <property type="entry name" value="UPF0750 MEMBRANE PROTEIN YITE"/>
    <property type="match status" value="1"/>
</dbReference>
<keyword evidence="3 6" id="KW-0812">Transmembrane</keyword>